<name>A0A3B0XPC1_9ZZZZ</name>
<proteinExistence type="predicted"/>
<evidence type="ECO:0000313" key="1">
    <source>
        <dbReference type="EMBL" id="VAW57994.1"/>
    </source>
</evidence>
<dbReference type="AlphaFoldDB" id="A0A3B0XPC1"/>
<reference evidence="1" key="1">
    <citation type="submission" date="2018-06" db="EMBL/GenBank/DDBJ databases">
        <authorList>
            <person name="Zhirakovskaya E."/>
        </authorList>
    </citation>
    <scope>NUCLEOTIDE SEQUENCE</scope>
</reference>
<organism evidence="1">
    <name type="scientific">hydrothermal vent metagenome</name>
    <dbReference type="NCBI Taxonomy" id="652676"/>
    <lineage>
        <taxon>unclassified sequences</taxon>
        <taxon>metagenomes</taxon>
        <taxon>ecological metagenomes</taxon>
    </lineage>
</organism>
<protein>
    <submittedName>
        <fullName evidence="1">Uncharacterized protein</fullName>
    </submittedName>
</protein>
<sequence>MQLIQMCILWGIVLNRKLEFGKENDLSNAKDRIKFYEKKFVPYYNKLKKGEISTIMKIIRNTGGTH</sequence>
<dbReference type="EMBL" id="UOFG01000009">
    <property type="protein sequence ID" value="VAW57994.1"/>
    <property type="molecule type" value="Genomic_DNA"/>
</dbReference>
<gene>
    <name evidence="1" type="ORF">MNBD_GAMMA11-837</name>
</gene>
<accession>A0A3B0XPC1</accession>